<proteinExistence type="predicted"/>
<feature type="transmembrane region" description="Helical" evidence="1">
    <location>
        <begin position="6"/>
        <end position="24"/>
    </location>
</feature>
<evidence type="ECO:0000256" key="1">
    <source>
        <dbReference type="SAM" id="Phobius"/>
    </source>
</evidence>
<dbReference type="EMBL" id="JBHSFQ010000006">
    <property type="protein sequence ID" value="MFC4562130.1"/>
    <property type="molecule type" value="Genomic_DNA"/>
</dbReference>
<protein>
    <submittedName>
        <fullName evidence="2">DUF3592 domain-containing protein</fullName>
    </submittedName>
</protein>
<keyword evidence="1" id="KW-1133">Transmembrane helix</keyword>
<evidence type="ECO:0000313" key="3">
    <source>
        <dbReference type="Proteomes" id="UP001595923"/>
    </source>
</evidence>
<organism evidence="2 3">
    <name type="scientific">Nocardiopsis mangrovi</name>
    <dbReference type="NCBI Taxonomy" id="1179818"/>
    <lineage>
        <taxon>Bacteria</taxon>
        <taxon>Bacillati</taxon>
        <taxon>Actinomycetota</taxon>
        <taxon>Actinomycetes</taxon>
        <taxon>Streptosporangiales</taxon>
        <taxon>Nocardiopsidaceae</taxon>
        <taxon>Nocardiopsis</taxon>
    </lineage>
</organism>
<comment type="caution">
    <text evidence="2">The sequence shown here is derived from an EMBL/GenBank/DDBJ whole genome shotgun (WGS) entry which is preliminary data.</text>
</comment>
<keyword evidence="1" id="KW-0812">Transmembrane</keyword>
<keyword evidence="3" id="KW-1185">Reference proteome</keyword>
<dbReference type="Proteomes" id="UP001595923">
    <property type="component" value="Unassembled WGS sequence"/>
</dbReference>
<gene>
    <name evidence="2" type="ORF">ACFO4E_09705</name>
</gene>
<reference evidence="3" key="1">
    <citation type="journal article" date="2019" name="Int. J. Syst. Evol. Microbiol.">
        <title>The Global Catalogue of Microorganisms (GCM) 10K type strain sequencing project: providing services to taxonomists for standard genome sequencing and annotation.</title>
        <authorList>
            <consortium name="The Broad Institute Genomics Platform"/>
            <consortium name="The Broad Institute Genome Sequencing Center for Infectious Disease"/>
            <person name="Wu L."/>
            <person name="Ma J."/>
        </authorList>
    </citation>
    <scope>NUCLEOTIDE SEQUENCE [LARGE SCALE GENOMIC DNA]</scope>
    <source>
        <strain evidence="3">XZYJ18</strain>
    </source>
</reference>
<evidence type="ECO:0000313" key="2">
    <source>
        <dbReference type="EMBL" id="MFC4562130.1"/>
    </source>
</evidence>
<dbReference type="RefSeq" id="WP_378573035.1">
    <property type="nucleotide sequence ID" value="NZ_JBHSFQ010000006.1"/>
</dbReference>
<accession>A0ABV9DTV7</accession>
<name>A0ABV9DTV7_9ACTN</name>
<feature type="transmembrane region" description="Helical" evidence="1">
    <location>
        <begin position="109"/>
        <end position="130"/>
    </location>
</feature>
<sequence length="141" mass="15464">MLDYYPLLPIGAGLILLAVLLRNLRFSSFLERKGVRAEGEIVGYQETATTSRMIVRFTTYDGREIHAAHTNTGWTAARAGDVVTVSYPPGAPERARIIRARWLSSGVDIMFGLLGITFIAIGLLLGYFAWDGFWPGGEQAG</sequence>
<keyword evidence="1" id="KW-0472">Membrane</keyword>